<proteinExistence type="predicted"/>
<comment type="caution">
    <text evidence="1">The sequence shown here is derived from an EMBL/GenBank/DDBJ whole genome shotgun (WGS) entry which is preliminary data.</text>
</comment>
<evidence type="ECO:0008006" key="3">
    <source>
        <dbReference type="Google" id="ProtNLM"/>
    </source>
</evidence>
<evidence type="ECO:0000313" key="2">
    <source>
        <dbReference type="Proteomes" id="UP000247498"/>
    </source>
</evidence>
<dbReference type="Proteomes" id="UP000247498">
    <property type="component" value="Unassembled WGS sequence"/>
</dbReference>
<sequence length="124" mass="13212">MRRGSGRPSGGAGAGATCRKAARANDAPYACAGGKRCVRQSRWFWQCVADDFNAATSGWATQAPKPDASGTCRFWPGLHEQCGGKAAACDPAVQGECKDAPFAGACCLEGKCTRQNEWYWQCEQ</sequence>
<keyword evidence="2" id="KW-1185">Reference proteome</keyword>
<accession>A0A2V0P9Y0</accession>
<protein>
    <recommendedName>
        <fullName evidence="3">CBM1 domain-containing protein</fullName>
    </recommendedName>
</protein>
<organism evidence="1 2">
    <name type="scientific">Raphidocelis subcapitata</name>
    <dbReference type="NCBI Taxonomy" id="307507"/>
    <lineage>
        <taxon>Eukaryota</taxon>
        <taxon>Viridiplantae</taxon>
        <taxon>Chlorophyta</taxon>
        <taxon>core chlorophytes</taxon>
        <taxon>Chlorophyceae</taxon>
        <taxon>CS clade</taxon>
        <taxon>Sphaeropleales</taxon>
        <taxon>Selenastraceae</taxon>
        <taxon>Raphidocelis</taxon>
    </lineage>
</organism>
<dbReference type="InParanoid" id="A0A2V0P9Y0"/>
<dbReference type="EMBL" id="BDRX01000070">
    <property type="protein sequence ID" value="GBF95752.1"/>
    <property type="molecule type" value="Genomic_DNA"/>
</dbReference>
<dbReference type="OrthoDB" id="5823761at2759"/>
<reference evidence="1 2" key="1">
    <citation type="journal article" date="2018" name="Sci. Rep.">
        <title>Raphidocelis subcapitata (=Pseudokirchneriella subcapitata) provides an insight into genome evolution and environmental adaptations in the Sphaeropleales.</title>
        <authorList>
            <person name="Suzuki S."/>
            <person name="Yamaguchi H."/>
            <person name="Nakajima N."/>
            <person name="Kawachi M."/>
        </authorList>
    </citation>
    <scope>NUCLEOTIDE SEQUENCE [LARGE SCALE GENOMIC DNA]</scope>
    <source>
        <strain evidence="1 2">NIES-35</strain>
    </source>
</reference>
<gene>
    <name evidence="1" type="ORF">Rsub_08188</name>
</gene>
<name>A0A2V0P9Y0_9CHLO</name>
<evidence type="ECO:0000313" key="1">
    <source>
        <dbReference type="EMBL" id="GBF95752.1"/>
    </source>
</evidence>
<dbReference type="AlphaFoldDB" id="A0A2V0P9Y0"/>